<dbReference type="AlphaFoldDB" id="A0A918DYW7"/>
<dbReference type="Proteomes" id="UP000641932">
    <property type="component" value="Unassembled WGS sequence"/>
</dbReference>
<dbReference type="GO" id="GO:0003677">
    <property type="term" value="F:DNA binding"/>
    <property type="evidence" value="ECO:0007669"/>
    <property type="project" value="UniProtKB-KW"/>
</dbReference>
<dbReference type="InterPro" id="IPR001387">
    <property type="entry name" value="Cro/C1-type_HTH"/>
</dbReference>
<dbReference type="SMART" id="SM00530">
    <property type="entry name" value="HTH_XRE"/>
    <property type="match status" value="1"/>
</dbReference>
<dbReference type="PANTHER" id="PTHR35010">
    <property type="entry name" value="BLL4672 PROTEIN-RELATED"/>
    <property type="match status" value="1"/>
</dbReference>
<dbReference type="InterPro" id="IPR041413">
    <property type="entry name" value="MLTR_LBD"/>
</dbReference>
<dbReference type="SUPFAM" id="SSF47413">
    <property type="entry name" value="lambda repressor-like DNA-binding domains"/>
    <property type="match status" value="1"/>
</dbReference>
<dbReference type="PANTHER" id="PTHR35010:SF2">
    <property type="entry name" value="BLL4672 PROTEIN"/>
    <property type="match status" value="1"/>
</dbReference>
<dbReference type="EMBL" id="BMMS01000013">
    <property type="protein sequence ID" value="GGO89633.1"/>
    <property type="molecule type" value="Genomic_DNA"/>
</dbReference>
<reference evidence="2" key="2">
    <citation type="submission" date="2020-09" db="EMBL/GenBank/DDBJ databases">
        <authorList>
            <person name="Sun Q."/>
            <person name="Zhou Y."/>
        </authorList>
    </citation>
    <scope>NUCLEOTIDE SEQUENCE</scope>
    <source>
        <strain evidence="2">CGMCC 4.7201</strain>
    </source>
</reference>
<sequence>MDRRAELGDFLRSRRARLKPEDVGLTAYGNRRRVPGLRREELAQLAGVSVDYYIRLEQGRGQNVSEEVLDAVGRALALDADEHEHLRHLARPARGKRRPAPRPQRVRPTLEHLLAAMEGVPAFVLGRRMDVLAWNRMAVAVLGVDFAELPREQRNMVRHAFLDGAAADFYVDWEKAARDTVACLRMEAGRYPDDPQLAALVGELSVKSEHFSRLWAGQEVREKTHGSKRMNHPVVGELTLQFETFRLADDPDQALCTYTAEPGSPSETALKLLATLACEPSRAWYADERAHEHR</sequence>
<dbReference type="CDD" id="cd00093">
    <property type="entry name" value="HTH_XRE"/>
    <property type="match status" value="1"/>
</dbReference>
<comment type="caution">
    <text evidence="2">The sequence shown here is derived from an EMBL/GenBank/DDBJ whole genome shotgun (WGS) entry which is preliminary data.</text>
</comment>
<keyword evidence="2" id="KW-0238">DNA-binding</keyword>
<dbReference type="Gene3D" id="1.10.260.40">
    <property type="entry name" value="lambda repressor-like DNA-binding domains"/>
    <property type="match status" value="1"/>
</dbReference>
<evidence type="ECO:0000313" key="2">
    <source>
        <dbReference type="EMBL" id="GGO89633.1"/>
    </source>
</evidence>
<proteinExistence type="predicted"/>
<dbReference type="Pfam" id="PF13560">
    <property type="entry name" value="HTH_31"/>
    <property type="match status" value="1"/>
</dbReference>
<name>A0A918DYW7_9ACTN</name>
<dbReference type="RefSeq" id="WP_189132459.1">
    <property type="nucleotide sequence ID" value="NZ_BMMS01000013.1"/>
</dbReference>
<organism evidence="2 3">
    <name type="scientific">Wenjunlia tyrosinilytica</name>
    <dbReference type="NCBI Taxonomy" id="1544741"/>
    <lineage>
        <taxon>Bacteria</taxon>
        <taxon>Bacillati</taxon>
        <taxon>Actinomycetota</taxon>
        <taxon>Actinomycetes</taxon>
        <taxon>Kitasatosporales</taxon>
        <taxon>Streptomycetaceae</taxon>
        <taxon>Wenjunlia</taxon>
    </lineage>
</organism>
<dbReference type="InterPro" id="IPR010982">
    <property type="entry name" value="Lambda_DNA-bd_dom_sf"/>
</dbReference>
<reference evidence="2" key="1">
    <citation type="journal article" date="2014" name="Int. J. Syst. Evol. Microbiol.">
        <title>Complete genome sequence of Corynebacterium casei LMG S-19264T (=DSM 44701T), isolated from a smear-ripened cheese.</title>
        <authorList>
            <consortium name="US DOE Joint Genome Institute (JGI-PGF)"/>
            <person name="Walter F."/>
            <person name="Albersmeier A."/>
            <person name="Kalinowski J."/>
            <person name="Ruckert C."/>
        </authorList>
    </citation>
    <scope>NUCLEOTIDE SEQUENCE</scope>
    <source>
        <strain evidence="2">CGMCC 4.7201</strain>
    </source>
</reference>
<evidence type="ECO:0000313" key="3">
    <source>
        <dbReference type="Proteomes" id="UP000641932"/>
    </source>
</evidence>
<dbReference type="Gene3D" id="3.30.450.180">
    <property type="match status" value="1"/>
</dbReference>
<gene>
    <name evidence="2" type="ORF">GCM10012280_33330</name>
</gene>
<accession>A0A918DYW7</accession>
<feature type="domain" description="HTH cro/C1-type" evidence="1">
    <location>
        <begin position="36"/>
        <end position="83"/>
    </location>
</feature>
<keyword evidence="3" id="KW-1185">Reference proteome</keyword>
<evidence type="ECO:0000259" key="1">
    <source>
        <dbReference type="PROSITE" id="PS50943"/>
    </source>
</evidence>
<dbReference type="PROSITE" id="PS50943">
    <property type="entry name" value="HTH_CROC1"/>
    <property type="match status" value="1"/>
</dbReference>
<dbReference type="Pfam" id="PF17765">
    <property type="entry name" value="MLTR_LBD"/>
    <property type="match status" value="1"/>
</dbReference>
<protein>
    <submittedName>
        <fullName evidence="2">DNA-binding protein</fullName>
    </submittedName>
</protein>